<keyword evidence="12" id="KW-1185">Reference proteome</keyword>
<feature type="transmembrane region" description="Helical" evidence="9">
    <location>
        <begin position="228"/>
        <end position="250"/>
    </location>
</feature>
<evidence type="ECO:0000313" key="12">
    <source>
        <dbReference type="Proteomes" id="UP000632659"/>
    </source>
</evidence>
<evidence type="ECO:0000256" key="5">
    <source>
        <dbReference type="ARBA" id="ARBA00022519"/>
    </source>
</evidence>
<dbReference type="GO" id="GO:0015920">
    <property type="term" value="P:lipopolysaccharide transport"/>
    <property type="evidence" value="ECO:0007669"/>
    <property type="project" value="TreeGrafter"/>
</dbReference>
<evidence type="ECO:0000256" key="9">
    <source>
        <dbReference type="RuleBase" id="RU361157"/>
    </source>
</evidence>
<feature type="transmembrane region" description="Helical" evidence="9">
    <location>
        <begin position="61"/>
        <end position="82"/>
    </location>
</feature>
<evidence type="ECO:0000256" key="6">
    <source>
        <dbReference type="ARBA" id="ARBA00022692"/>
    </source>
</evidence>
<reference evidence="11" key="1">
    <citation type="submission" date="2020-08" db="EMBL/GenBank/DDBJ databases">
        <title>Genome public.</title>
        <authorList>
            <person name="Liu C."/>
            <person name="Sun Q."/>
        </authorList>
    </citation>
    <scope>NUCLEOTIDE SEQUENCE</scope>
    <source>
        <strain evidence="11">NSJ-15</strain>
    </source>
</reference>
<keyword evidence="6 9" id="KW-0812">Transmembrane</keyword>
<evidence type="ECO:0000256" key="1">
    <source>
        <dbReference type="ARBA" id="ARBA00004429"/>
    </source>
</evidence>
<feature type="domain" description="ABC transmembrane type-2" evidence="10">
    <location>
        <begin position="32"/>
        <end position="252"/>
    </location>
</feature>
<accession>A0A8J6PGJ6</accession>
<evidence type="ECO:0000256" key="7">
    <source>
        <dbReference type="ARBA" id="ARBA00022989"/>
    </source>
</evidence>
<dbReference type="AlphaFoldDB" id="A0A8J6PGJ6"/>
<keyword evidence="4 9" id="KW-1003">Cell membrane</keyword>
<comment type="caution">
    <text evidence="11">The sequence shown here is derived from an EMBL/GenBank/DDBJ whole genome shotgun (WGS) entry which is preliminary data.</text>
</comment>
<dbReference type="PANTHER" id="PTHR30413:SF8">
    <property type="entry name" value="TRANSPORT PERMEASE PROTEIN"/>
    <property type="match status" value="1"/>
</dbReference>
<keyword evidence="3 9" id="KW-0813">Transport</keyword>
<dbReference type="Proteomes" id="UP000632659">
    <property type="component" value="Unassembled WGS sequence"/>
</dbReference>
<dbReference type="GO" id="GO:0005886">
    <property type="term" value="C:plasma membrane"/>
    <property type="evidence" value="ECO:0007669"/>
    <property type="project" value="UniProtKB-SubCell"/>
</dbReference>
<dbReference type="OrthoDB" id="9794365at2"/>
<feature type="transmembrane region" description="Helical" evidence="9">
    <location>
        <begin position="34"/>
        <end position="55"/>
    </location>
</feature>
<evidence type="ECO:0000256" key="4">
    <source>
        <dbReference type="ARBA" id="ARBA00022475"/>
    </source>
</evidence>
<evidence type="ECO:0000259" key="10">
    <source>
        <dbReference type="PROSITE" id="PS51012"/>
    </source>
</evidence>
<evidence type="ECO:0000256" key="2">
    <source>
        <dbReference type="ARBA" id="ARBA00007783"/>
    </source>
</evidence>
<dbReference type="EMBL" id="JACRTL010000001">
    <property type="protein sequence ID" value="MBC8609845.1"/>
    <property type="molecule type" value="Genomic_DNA"/>
</dbReference>
<keyword evidence="8 9" id="KW-0472">Membrane</keyword>
<dbReference type="Pfam" id="PF01061">
    <property type="entry name" value="ABC2_membrane"/>
    <property type="match status" value="1"/>
</dbReference>
<keyword evidence="5" id="KW-0997">Cell inner membrane</keyword>
<dbReference type="PROSITE" id="PS51012">
    <property type="entry name" value="ABC_TM2"/>
    <property type="match status" value="1"/>
</dbReference>
<comment type="subcellular location">
    <subcellularLocation>
        <location evidence="1">Cell inner membrane</location>
        <topology evidence="1">Multi-pass membrane protein</topology>
    </subcellularLocation>
    <subcellularLocation>
        <location evidence="9">Cell membrane</location>
        <topology evidence="9">Multi-pass membrane protein</topology>
    </subcellularLocation>
</comment>
<sequence length="260" mass="30651">MNRFFKDLHKYKNYTIYASKSDLKSEVAGSYLNWLWWILDPICFMLIYTLIFGVIFKAAELYFPIFIFIGLTMWNFFNRLMLSSIKIVKNNKAIVSKVYLPKHILLIEKMGVEAFKMGISFLIVIIMMIFYRVPVTWNVLCLVPILITFFVISFGFSTFLLHFGVFVQDLRNVVQIGLRLVFYMTGIFYNLETRIPAPYSDYLEKLNPVAFLMTSMRKALLYQETVDWLWLGIWFVVGILICMLGIHTIYKNENSYVKVI</sequence>
<gene>
    <name evidence="11" type="ORF">H8702_01745</name>
</gene>
<evidence type="ECO:0000256" key="8">
    <source>
        <dbReference type="ARBA" id="ARBA00023136"/>
    </source>
</evidence>
<feature type="transmembrane region" description="Helical" evidence="9">
    <location>
        <begin position="114"/>
        <end position="131"/>
    </location>
</feature>
<proteinExistence type="inferred from homology"/>
<protein>
    <recommendedName>
        <fullName evidence="9">Transport permease protein</fullName>
    </recommendedName>
</protein>
<feature type="transmembrane region" description="Helical" evidence="9">
    <location>
        <begin position="173"/>
        <end position="191"/>
    </location>
</feature>
<organism evidence="11 12">
    <name type="scientific">Massiliimalia timonensis</name>
    <dbReference type="NCBI Taxonomy" id="1987501"/>
    <lineage>
        <taxon>Bacteria</taxon>
        <taxon>Bacillati</taxon>
        <taxon>Bacillota</taxon>
        <taxon>Clostridia</taxon>
        <taxon>Eubacteriales</taxon>
        <taxon>Oscillospiraceae</taxon>
        <taxon>Massiliimalia</taxon>
    </lineage>
</organism>
<dbReference type="GO" id="GO:0140359">
    <property type="term" value="F:ABC-type transporter activity"/>
    <property type="evidence" value="ECO:0007669"/>
    <property type="project" value="InterPro"/>
</dbReference>
<name>A0A8J6PGJ6_9FIRM</name>
<evidence type="ECO:0000256" key="3">
    <source>
        <dbReference type="ARBA" id="ARBA00022448"/>
    </source>
</evidence>
<evidence type="ECO:0000313" key="11">
    <source>
        <dbReference type="EMBL" id="MBC8609845.1"/>
    </source>
</evidence>
<dbReference type="InterPro" id="IPR013525">
    <property type="entry name" value="ABC2_TM"/>
</dbReference>
<comment type="similarity">
    <text evidence="2 9">Belongs to the ABC-2 integral membrane protein family.</text>
</comment>
<dbReference type="PANTHER" id="PTHR30413">
    <property type="entry name" value="INNER MEMBRANE TRANSPORT PERMEASE"/>
    <property type="match status" value="1"/>
</dbReference>
<keyword evidence="7 9" id="KW-1133">Transmembrane helix</keyword>
<dbReference type="InterPro" id="IPR047817">
    <property type="entry name" value="ABC2_TM_bact-type"/>
</dbReference>
<dbReference type="RefSeq" id="WP_093988270.1">
    <property type="nucleotide sequence ID" value="NZ_FYDD01000003.1"/>
</dbReference>
<feature type="transmembrane region" description="Helical" evidence="9">
    <location>
        <begin position="137"/>
        <end position="161"/>
    </location>
</feature>